<evidence type="ECO:0000313" key="3">
    <source>
        <dbReference type="EMBL" id="PTN01042.1"/>
    </source>
</evidence>
<dbReference type="RefSeq" id="WP_107893285.1">
    <property type="nucleotide sequence ID" value="NZ_NHSI01000038.1"/>
</dbReference>
<gene>
    <name evidence="3" type="ORF">C8N32_11846</name>
</gene>
<evidence type="ECO:0000256" key="1">
    <source>
        <dbReference type="SAM" id="MobiDB-lite"/>
    </source>
</evidence>
<evidence type="ECO:0000313" key="4">
    <source>
        <dbReference type="Proteomes" id="UP000243859"/>
    </source>
</evidence>
<evidence type="ECO:0000259" key="2">
    <source>
        <dbReference type="Pfam" id="PF04071"/>
    </source>
</evidence>
<reference evidence="3 4" key="1">
    <citation type="submission" date="2018-04" db="EMBL/GenBank/DDBJ databases">
        <title>Genomic Encyclopedia of Archaeal and Bacterial Type Strains, Phase II (KMG-II): from individual species to whole genera.</title>
        <authorList>
            <person name="Goeker M."/>
        </authorList>
    </citation>
    <scope>NUCLEOTIDE SEQUENCE [LARGE SCALE GENOMIC DNA]</scope>
    <source>
        <strain evidence="3 4">DSM 18064</strain>
    </source>
</reference>
<accession>A0A2T5BPQ9</accession>
<keyword evidence="4" id="KW-1185">Reference proteome</keyword>
<dbReference type="InterPro" id="IPR007212">
    <property type="entry name" value="Zf-like"/>
</dbReference>
<comment type="caution">
    <text evidence="3">The sequence shown here is derived from an EMBL/GenBank/DDBJ whole genome shotgun (WGS) entry which is preliminary data.</text>
</comment>
<feature type="region of interest" description="Disordered" evidence="1">
    <location>
        <begin position="93"/>
        <end position="121"/>
    </location>
</feature>
<dbReference type="Proteomes" id="UP000243859">
    <property type="component" value="Unassembled WGS sequence"/>
</dbReference>
<proteinExistence type="predicted"/>
<dbReference type="AlphaFoldDB" id="A0A2T5BPQ9"/>
<sequence length="121" mass="13623">MQPKDTTGNEAFKGFTNTACPFHPCHAGVKREFNCLFCYCPLIAYECPGPYRLYTDRNGLTRKDCSACTLPHDGYQQSWNFIQKWLEYPVPWKGGAQTEPPTARPRPPSGVSVPAPEVRRG</sequence>
<name>A0A2T5BPQ9_9RHOB</name>
<dbReference type="Pfam" id="PF04071">
    <property type="entry name" value="zf-like"/>
    <property type="match status" value="1"/>
</dbReference>
<organism evidence="3 4">
    <name type="scientific">Rhodovulum imhoffii</name>
    <dbReference type="NCBI Taxonomy" id="365340"/>
    <lineage>
        <taxon>Bacteria</taxon>
        <taxon>Pseudomonadati</taxon>
        <taxon>Pseudomonadota</taxon>
        <taxon>Alphaproteobacteria</taxon>
        <taxon>Rhodobacterales</taxon>
        <taxon>Paracoccaceae</taxon>
        <taxon>Rhodovulum</taxon>
    </lineage>
</organism>
<protein>
    <submittedName>
        <fullName evidence="3">Cysteine-rich small domain-containing protein</fullName>
    </submittedName>
</protein>
<dbReference type="OrthoDB" id="9799337at2"/>
<dbReference type="EMBL" id="QAAA01000018">
    <property type="protein sequence ID" value="PTN01042.1"/>
    <property type="molecule type" value="Genomic_DNA"/>
</dbReference>
<feature type="domain" description="Cysteine-rich small" evidence="2">
    <location>
        <begin position="15"/>
        <end position="74"/>
    </location>
</feature>